<dbReference type="EMBL" id="JBHTBF010000002">
    <property type="protein sequence ID" value="MFC7316867.1"/>
    <property type="molecule type" value="Genomic_DNA"/>
</dbReference>
<comment type="caution">
    <text evidence="2">The sequence shown here is derived from an EMBL/GenBank/DDBJ whole genome shotgun (WGS) entry which is preliminary data.</text>
</comment>
<dbReference type="RefSeq" id="WP_276303872.1">
    <property type="nucleotide sequence ID" value="NZ_CP119992.1"/>
</dbReference>
<evidence type="ECO:0000313" key="2">
    <source>
        <dbReference type="EMBL" id="MFC7316867.1"/>
    </source>
</evidence>
<name>A0ABD6A951_9EURY</name>
<feature type="compositionally biased region" description="Low complexity" evidence="1">
    <location>
        <begin position="23"/>
        <end position="34"/>
    </location>
</feature>
<reference evidence="2 3" key="1">
    <citation type="journal article" date="2019" name="Int. J. Syst. Evol. Microbiol.">
        <title>The Global Catalogue of Microorganisms (GCM) 10K type strain sequencing project: providing services to taxonomists for standard genome sequencing and annotation.</title>
        <authorList>
            <consortium name="The Broad Institute Genomics Platform"/>
            <consortium name="The Broad Institute Genome Sequencing Center for Infectious Disease"/>
            <person name="Wu L."/>
            <person name="Ma J."/>
        </authorList>
    </citation>
    <scope>NUCLEOTIDE SEQUENCE [LARGE SCALE GENOMIC DNA]</scope>
    <source>
        <strain evidence="2 3">PSR21</strain>
    </source>
</reference>
<gene>
    <name evidence="2" type="ORF">ACFQPE_08680</name>
</gene>
<organism evidence="2 3">
    <name type="scientific">Halomarina halobia</name>
    <dbReference type="NCBI Taxonomy" id="3033386"/>
    <lineage>
        <taxon>Archaea</taxon>
        <taxon>Methanobacteriati</taxon>
        <taxon>Methanobacteriota</taxon>
        <taxon>Stenosarchaea group</taxon>
        <taxon>Halobacteria</taxon>
        <taxon>Halobacteriales</taxon>
        <taxon>Natronomonadaceae</taxon>
        <taxon>Halomarina</taxon>
    </lineage>
</organism>
<proteinExistence type="predicted"/>
<dbReference type="Proteomes" id="UP001596547">
    <property type="component" value="Unassembled WGS sequence"/>
</dbReference>
<dbReference type="AlphaFoldDB" id="A0ABD6A951"/>
<accession>A0ABD6A951</accession>
<sequence length="127" mass="12997">MPTTSEPRPSTAHDAEPNRPPNDTEGNDGTVETGGTVGTDGEPRPSPWTAVGWLLAATALRALLVLFESAVPLVTLALLVGVEALVAGGPRVAVSTPGGELSLPLTEALVALALLELARRLYALNAP</sequence>
<evidence type="ECO:0000313" key="3">
    <source>
        <dbReference type="Proteomes" id="UP001596547"/>
    </source>
</evidence>
<dbReference type="GeneID" id="79316480"/>
<protein>
    <submittedName>
        <fullName evidence="2">Uncharacterized protein</fullName>
    </submittedName>
</protein>
<evidence type="ECO:0000256" key="1">
    <source>
        <dbReference type="SAM" id="MobiDB-lite"/>
    </source>
</evidence>
<feature type="region of interest" description="Disordered" evidence="1">
    <location>
        <begin position="1"/>
        <end position="45"/>
    </location>
</feature>
<keyword evidence="3" id="KW-1185">Reference proteome</keyword>